<dbReference type="InterPro" id="IPR002104">
    <property type="entry name" value="Integrase_catalytic"/>
</dbReference>
<comment type="caution">
    <text evidence="3">The sequence shown here is derived from an EMBL/GenBank/DDBJ whole genome shotgun (WGS) entry which is preliminary data.</text>
</comment>
<dbReference type="InterPro" id="IPR013762">
    <property type="entry name" value="Integrase-like_cat_sf"/>
</dbReference>
<protein>
    <recommendedName>
        <fullName evidence="2">Tyr recombinase domain-containing protein</fullName>
    </recommendedName>
</protein>
<dbReference type="PANTHER" id="PTHR34605:SF3">
    <property type="entry name" value="P CELL-TYPE AGGLUTINATION PROTEIN MAP4-LIKE-RELATED"/>
    <property type="match status" value="1"/>
</dbReference>
<feature type="domain" description="Tyr recombinase" evidence="2">
    <location>
        <begin position="65"/>
        <end position="216"/>
    </location>
</feature>
<evidence type="ECO:0000256" key="1">
    <source>
        <dbReference type="ARBA" id="ARBA00023172"/>
    </source>
</evidence>
<organism evidence="3 4">
    <name type="scientific">Owenia fusiformis</name>
    <name type="common">Polychaete worm</name>
    <dbReference type="NCBI Taxonomy" id="6347"/>
    <lineage>
        <taxon>Eukaryota</taxon>
        <taxon>Metazoa</taxon>
        <taxon>Spiralia</taxon>
        <taxon>Lophotrochozoa</taxon>
        <taxon>Annelida</taxon>
        <taxon>Polychaeta</taxon>
        <taxon>Sedentaria</taxon>
        <taxon>Canalipalpata</taxon>
        <taxon>Sabellida</taxon>
        <taxon>Oweniida</taxon>
        <taxon>Oweniidae</taxon>
        <taxon>Owenia</taxon>
    </lineage>
</organism>
<dbReference type="GO" id="GO:0006310">
    <property type="term" value="P:DNA recombination"/>
    <property type="evidence" value="ECO:0007669"/>
    <property type="project" value="UniProtKB-KW"/>
</dbReference>
<dbReference type="Gene3D" id="1.10.443.10">
    <property type="entry name" value="Intergrase catalytic core"/>
    <property type="match status" value="1"/>
</dbReference>
<dbReference type="EMBL" id="CAIIXF020000010">
    <property type="protein sequence ID" value="CAH1796353.1"/>
    <property type="molecule type" value="Genomic_DNA"/>
</dbReference>
<proteinExistence type="predicted"/>
<dbReference type="InterPro" id="IPR052925">
    <property type="entry name" value="Phage_Integrase-like_Recomb"/>
</dbReference>
<dbReference type="Pfam" id="PF00589">
    <property type="entry name" value="Phage_integrase"/>
    <property type="match status" value="1"/>
</dbReference>
<dbReference type="GO" id="GO:0003677">
    <property type="term" value="F:DNA binding"/>
    <property type="evidence" value="ECO:0007669"/>
    <property type="project" value="InterPro"/>
</dbReference>
<evidence type="ECO:0000313" key="4">
    <source>
        <dbReference type="Proteomes" id="UP000749559"/>
    </source>
</evidence>
<dbReference type="SUPFAM" id="SSF56349">
    <property type="entry name" value="DNA breaking-rejoining enzymes"/>
    <property type="match status" value="1"/>
</dbReference>
<gene>
    <name evidence="3" type="ORF">OFUS_LOCUS20773</name>
</gene>
<name>A0A8S4PQ90_OWEFU</name>
<evidence type="ECO:0000259" key="2">
    <source>
        <dbReference type="Pfam" id="PF00589"/>
    </source>
</evidence>
<keyword evidence="4" id="KW-1185">Reference proteome</keyword>
<dbReference type="Proteomes" id="UP000749559">
    <property type="component" value="Unassembled WGS sequence"/>
</dbReference>
<dbReference type="AlphaFoldDB" id="A0A8S4PQ90"/>
<dbReference type="InterPro" id="IPR011010">
    <property type="entry name" value="DNA_brk_join_enz"/>
</dbReference>
<reference evidence="3" key="1">
    <citation type="submission" date="2022-03" db="EMBL/GenBank/DDBJ databases">
        <authorList>
            <person name="Martin C."/>
        </authorList>
    </citation>
    <scope>NUCLEOTIDE SEQUENCE</scope>
</reference>
<dbReference type="OrthoDB" id="421668at2759"/>
<sequence>MYKLHGLNDTTHTFDIQQGLKGLGKQKASHDSRSPVTLELLDHLIGSLNSVREVMKGEYRLKLFKAMFLLAFHAMLRIGEFCGEGPHNLKINNVTQFTDKNINIRFNSFKHSMQPCTIQINKKEVVNCPIQAMKDYLKVRGWGDGPLFHIDGEAVPIFLFRTVLNQALEKAGRTKEKIRAHSFRIGGATQLCKEGMSMVKIMKIGRWRSIPAFLKYLR</sequence>
<accession>A0A8S4PQ90</accession>
<dbReference type="PANTHER" id="PTHR34605">
    <property type="entry name" value="PHAGE_INTEGRASE DOMAIN-CONTAINING PROTEIN"/>
    <property type="match status" value="1"/>
</dbReference>
<evidence type="ECO:0000313" key="3">
    <source>
        <dbReference type="EMBL" id="CAH1796353.1"/>
    </source>
</evidence>
<keyword evidence="1" id="KW-0233">DNA recombination</keyword>
<dbReference type="GO" id="GO:0015074">
    <property type="term" value="P:DNA integration"/>
    <property type="evidence" value="ECO:0007669"/>
    <property type="project" value="InterPro"/>
</dbReference>